<comment type="catalytic activity">
    <reaction evidence="10">
        <text>uridine(54) in tRNA + (6R)-5,10-methylene-5,6,7,8-tetrahydrofolate + NADPH + H(+) = 5-methyluridine(54) in tRNA + (6S)-5,6,7,8-tetrahydrofolate + NADP(+)</text>
        <dbReference type="Rhea" id="RHEA:62372"/>
        <dbReference type="Rhea" id="RHEA-COMP:10167"/>
        <dbReference type="Rhea" id="RHEA-COMP:10193"/>
        <dbReference type="ChEBI" id="CHEBI:15378"/>
        <dbReference type="ChEBI" id="CHEBI:15636"/>
        <dbReference type="ChEBI" id="CHEBI:57453"/>
        <dbReference type="ChEBI" id="CHEBI:57783"/>
        <dbReference type="ChEBI" id="CHEBI:58349"/>
        <dbReference type="ChEBI" id="CHEBI:65315"/>
        <dbReference type="ChEBI" id="CHEBI:74447"/>
        <dbReference type="EC" id="2.1.1.74"/>
    </reaction>
</comment>
<protein>
    <recommendedName>
        <fullName evidence="10">Methylenetetrahydrofolate--tRNA-(uracil-5-)-methyltransferase TrmFO</fullName>
        <ecNumber evidence="10">2.1.1.74</ecNumber>
    </recommendedName>
    <alternativeName>
        <fullName evidence="10">Folate-dependent tRNA (uracil-5-)-methyltransferase</fullName>
    </alternativeName>
    <alternativeName>
        <fullName evidence="10">Folate-dependent tRNA(M-5-U54)-methyltransferase</fullName>
    </alternativeName>
</protein>
<proteinExistence type="inferred from homology"/>
<feature type="domain" description="MnmG N-terminal" evidence="11">
    <location>
        <begin position="3"/>
        <end position="362"/>
    </location>
</feature>
<dbReference type="Pfam" id="PF01134">
    <property type="entry name" value="GIDA"/>
    <property type="match status" value="1"/>
</dbReference>
<accession>A0A449BD66</accession>
<organism evidence="12 13">
    <name type="scientific">Haploplasma axanthum</name>
    <name type="common">Acholeplasma axanthum</name>
    <dbReference type="NCBI Taxonomy" id="29552"/>
    <lineage>
        <taxon>Bacteria</taxon>
        <taxon>Bacillati</taxon>
        <taxon>Mycoplasmatota</taxon>
        <taxon>Mollicutes</taxon>
        <taxon>Acholeplasmatales</taxon>
        <taxon>Acholeplasmataceae</taxon>
        <taxon>Haploplasma</taxon>
    </lineage>
</organism>
<dbReference type="STRING" id="1278311.GCA_000428705_01456"/>
<dbReference type="InterPro" id="IPR036188">
    <property type="entry name" value="FAD/NAD-bd_sf"/>
</dbReference>
<keyword evidence="8 10" id="KW-0521">NADP</keyword>
<dbReference type="EMBL" id="LR215048">
    <property type="protein sequence ID" value="VEU80250.1"/>
    <property type="molecule type" value="Genomic_DNA"/>
</dbReference>
<dbReference type="PANTHER" id="PTHR11806">
    <property type="entry name" value="GLUCOSE INHIBITED DIVISION PROTEIN A"/>
    <property type="match status" value="1"/>
</dbReference>
<keyword evidence="4 10" id="KW-0285">Flavoprotein</keyword>
<dbReference type="NCBIfam" id="NF003739">
    <property type="entry name" value="PRK05335.1"/>
    <property type="match status" value="1"/>
</dbReference>
<dbReference type="Gene3D" id="3.50.50.60">
    <property type="entry name" value="FAD/NAD(P)-binding domain"/>
    <property type="match status" value="2"/>
</dbReference>
<dbReference type="GO" id="GO:0030488">
    <property type="term" value="P:tRNA methylation"/>
    <property type="evidence" value="ECO:0007669"/>
    <property type="project" value="TreeGrafter"/>
</dbReference>
<feature type="binding site" evidence="10">
    <location>
        <begin position="7"/>
        <end position="12"/>
    </location>
    <ligand>
        <name>FAD</name>
        <dbReference type="ChEBI" id="CHEBI:57692"/>
    </ligand>
</feature>
<comment type="function">
    <text evidence="10">Catalyzes the folate-dependent formation of 5-methyl-uridine at position 54 (M-5-U54) in all tRNAs.</text>
</comment>
<evidence type="ECO:0000313" key="12">
    <source>
        <dbReference type="EMBL" id="VEU80250.1"/>
    </source>
</evidence>
<comment type="catalytic activity">
    <reaction evidence="10">
        <text>uridine(54) in tRNA + (6R)-5,10-methylene-5,6,7,8-tetrahydrofolate + NADH + H(+) = 5-methyluridine(54) in tRNA + (6S)-5,6,7,8-tetrahydrofolate + NAD(+)</text>
        <dbReference type="Rhea" id="RHEA:16873"/>
        <dbReference type="Rhea" id="RHEA-COMP:10167"/>
        <dbReference type="Rhea" id="RHEA-COMP:10193"/>
        <dbReference type="ChEBI" id="CHEBI:15378"/>
        <dbReference type="ChEBI" id="CHEBI:15636"/>
        <dbReference type="ChEBI" id="CHEBI:57453"/>
        <dbReference type="ChEBI" id="CHEBI:57540"/>
        <dbReference type="ChEBI" id="CHEBI:57945"/>
        <dbReference type="ChEBI" id="CHEBI:65315"/>
        <dbReference type="ChEBI" id="CHEBI:74447"/>
        <dbReference type="EC" id="2.1.1.74"/>
    </reaction>
</comment>
<keyword evidence="2 10" id="KW-0963">Cytoplasm</keyword>
<dbReference type="SUPFAM" id="SSF51905">
    <property type="entry name" value="FAD/NAD(P)-binding domain"/>
    <property type="match status" value="1"/>
</dbReference>
<keyword evidence="9 10" id="KW-0520">NAD</keyword>
<dbReference type="NCBIfam" id="TIGR00137">
    <property type="entry name" value="gid_trmFO"/>
    <property type="match status" value="1"/>
</dbReference>
<dbReference type="GO" id="GO:0002098">
    <property type="term" value="P:tRNA wobble uridine modification"/>
    <property type="evidence" value="ECO:0007669"/>
    <property type="project" value="TreeGrafter"/>
</dbReference>
<evidence type="ECO:0000256" key="7">
    <source>
        <dbReference type="ARBA" id="ARBA00022827"/>
    </source>
</evidence>
<comment type="subcellular location">
    <subcellularLocation>
        <location evidence="10">Cytoplasm</location>
    </subcellularLocation>
</comment>
<evidence type="ECO:0000256" key="5">
    <source>
        <dbReference type="ARBA" id="ARBA00022679"/>
    </source>
</evidence>
<evidence type="ECO:0000256" key="1">
    <source>
        <dbReference type="ARBA" id="ARBA00001974"/>
    </source>
</evidence>
<reference evidence="12 13" key="1">
    <citation type="submission" date="2019-01" db="EMBL/GenBank/DDBJ databases">
        <authorList>
            <consortium name="Pathogen Informatics"/>
        </authorList>
    </citation>
    <scope>NUCLEOTIDE SEQUENCE [LARGE SCALE GENOMIC DNA]</scope>
    <source>
        <strain evidence="12 13">NCTC10138</strain>
    </source>
</reference>
<dbReference type="AlphaFoldDB" id="A0A449BD66"/>
<evidence type="ECO:0000259" key="11">
    <source>
        <dbReference type="Pfam" id="PF01134"/>
    </source>
</evidence>
<evidence type="ECO:0000256" key="6">
    <source>
        <dbReference type="ARBA" id="ARBA00022694"/>
    </source>
</evidence>
<dbReference type="InterPro" id="IPR004417">
    <property type="entry name" value="TrmFO"/>
</dbReference>
<dbReference type="KEGG" id="aaxa:NCTC10138_00610"/>
<dbReference type="Proteomes" id="UP000289841">
    <property type="component" value="Chromosome"/>
</dbReference>
<dbReference type="EC" id="2.1.1.74" evidence="10"/>
<evidence type="ECO:0000256" key="10">
    <source>
        <dbReference type="HAMAP-Rule" id="MF_01037"/>
    </source>
</evidence>
<dbReference type="HAMAP" id="MF_01037">
    <property type="entry name" value="TrmFO"/>
    <property type="match status" value="1"/>
</dbReference>
<sequence length="443" mass="50102">MTVKIIGAGLAGSEAAYQLAKRGIKVDLYEMRPKKMTDAHQTNMFAELVCSNSLRAIDITNAVGLLKHEMQELDSLIIKAANFASIPAGGSLAVDREKFSLFVEKELTNSEFITIHREEVTKLDEDVYTIIAAGPLVSSSLFMEIEKLIGKQDLHFFDAIAPVIMKDSINMDICYLKNRYDKGEAAYINCPMTKEEYESFYYELINAQKVQPKDFENNVFEGCMPVEVMAERGIQTLTFGPLKPVGLEKPNGELPYAVVQLRRDDAANSMYNIVGFQTSLSWGEQKRIVRMIPGLENAEIVRYGVIHRNTYIESPNILNDSFQVINSKKIFFAGQISGVEGYVESAASGLNAAIQMASLVNENKLVPFPNETMMGSLAKYVSTPNKSFVPMHANFGIIPELNYKHKKKERKEIYARRANDALLKFKEENHELFWAFWWLFDYN</sequence>
<keyword evidence="5 10" id="KW-0808">Transferase</keyword>
<evidence type="ECO:0000313" key="13">
    <source>
        <dbReference type="Proteomes" id="UP000289841"/>
    </source>
</evidence>
<evidence type="ECO:0000256" key="2">
    <source>
        <dbReference type="ARBA" id="ARBA00022490"/>
    </source>
</evidence>
<dbReference type="GO" id="GO:0047151">
    <property type="term" value="F:tRNA (uracil(54)-C5)-methyltransferase activity, 5,10-methylenetetrahydrofolate-dependent"/>
    <property type="evidence" value="ECO:0007669"/>
    <property type="project" value="UniProtKB-UniRule"/>
</dbReference>
<gene>
    <name evidence="12" type="primary">gid</name>
    <name evidence="10" type="synonym">trmFO</name>
    <name evidence="12" type="ORF">NCTC10138_00610</name>
</gene>
<evidence type="ECO:0000256" key="8">
    <source>
        <dbReference type="ARBA" id="ARBA00022857"/>
    </source>
</evidence>
<dbReference type="GO" id="GO:0050660">
    <property type="term" value="F:flavin adenine dinucleotide binding"/>
    <property type="evidence" value="ECO:0007669"/>
    <property type="project" value="UniProtKB-UniRule"/>
</dbReference>
<dbReference type="PANTHER" id="PTHR11806:SF2">
    <property type="entry name" value="METHYLENETETRAHYDROFOLATE--TRNA-(URACIL-5-)-METHYLTRANSFERASE TRMFO"/>
    <property type="match status" value="1"/>
</dbReference>
<keyword evidence="7 10" id="KW-0274">FAD</keyword>
<name>A0A449BD66_HAPAX</name>
<dbReference type="InterPro" id="IPR040131">
    <property type="entry name" value="MnmG_N"/>
</dbReference>
<keyword evidence="13" id="KW-1185">Reference proteome</keyword>
<dbReference type="OrthoDB" id="9803114at2"/>
<evidence type="ECO:0000256" key="9">
    <source>
        <dbReference type="ARBA" id="ARBA00023027"/>
    </source>
</evidence>
<comment type="similarity">
    <text evidence="10">Belongs to the MnmG family. TrmFO subfamily.</text>
</comment>
<dbReference type="InterPro" id="IPR002218">
    <property type="entry name" value="MnmG-rel"/>
</dbReference>
<evidence type="ECO:0000256" key="4">
    <source>
        <dbReference type="ARBA" id="ARBA00022630"/>
    </source>
</evidence>
<dbReference type="GO" id="GO:0005829">
    <property type="term" value="C:cytosol"/>
    <property type="evidence" value="ECO:0007669"/>
    <property type="project" value="TreeGrafter"/>
</dbReference>
<keyword evidence="6 10" id="KW-0819">tRNA processing</keyword>
<keyword evidence="3 10" id="KW-0489">Methyltransferase</keyword>
<evidence type="ECO:0000256" key="3">
    <source>
        <dbReference type="ARBA" id="ARBA00022603"/>
    </source>
</evidence>
<comment type="cofactor">
    <cofactor evidence="1 10">
        <name>FAD</name>
        <dbReference type="ChEBI" id="CHEBI:57692"/>
    </cofactor>
</comment>